<dbReference type="OrthoDB" id="63519at2"/>
<dbReference type="InterPro" id="IPR050266">
    <property type="entry name" value="AB_hydrolase_sf"/>
</dbReference>
<dbReference type="Proteomes" id="UP000440096">
    <property type="component" value="Unassembled WGS sequence"/>
</dbReference>
<dbReference type="InterPro" id="IPR029058">
    <property type="entry name" value="AB_hydrolase_fold"/>
</dbReference>
<dbReference type="AlphaFoldDB" id="A0A6N7Z1A9"/>
<protein>
    <submittedName>
        <fullName evidence="3">Alpha/beta fold hydrolase</fullName>
    </submittedName>
</protein>
<name>A0A6N7Z1A9_9PSEU</name>
<dbReference type="GO" id="GO:0016020">
    <property type="term" value="C:membrane"/>
    <property type="evidence" value="ECO:0007669"/>
    <property type="project" value="TreeGrafter"/>
</dbReference>
<dbReference type="SUPFAM" id="SSF53474">
    <property type="entry name" value="alpha/beta-Hydrolases"/>
    <property type="match status" value="1"/>
</dbReference>
<gene>
    <name evidence="3" type="ORF">GKO32_11300</name>
</gene>
<evidence type="ECO:0000313" key="4">
    <source>
        <dbReference type="Proteomes" id="UP000440096"/>
    </source>
</evidence>
<evidence type="ECO:0000259" key="2">
    <source>
        <dbReference type="Pfam" id="PF12697"/>
    </source>
</evidence>
<evidence type="ECO:0000256" key="1">
    <source>
        <dbReference type="ARBA" id="ARBA00022801"/>
    </source>
</evidence>
<dbReference type="RefSeq" id="WP_154756780.1">
    <property type="nucleotide sequence ID" value="NZ_WMBA01000013.1"/>
</dbReference>
<dbReference type="Gene3D" id="3.40.50.1820">
    <property type="entry name" value="alpha/beta hydrolase"/>
    <property type="match status" value="1"/>
</dbReference>
<dbReference type="InterPro" id="IPR000073">
    <property type="entry name" value="AB_hydrolase_1"/>
</dbReference>
<proteinExistence type="predicted"/>
<dbReference type="Pfam" id="PF12697">
    <property type="entry name" value="Abhydrolase_6"/>
    <property type="match status" value="1"/>
</dbReference>
<reference evidence="3 4" key="1">
    <citation type="submission" date="2019-11" db="EMBL/GenBank/DDBJ databases">
        <title>Draft genome of Amycolatopsis RM579.</title>
        <authorList>
            <person name="Duangmal K."/>
            <person name="Mingma R."/>
        </authorList>
    </citation>
    <scope>NUCLEOTIDE SEQUENCE [LARGE SCALE GENOMIC DNA]</scope>
    <source>
        <strain evidence="3 4">RM579</strain>
    </source>
</reference>
<sequence length="270" mass="28284">MPTIAVRDTTIYYEQAGSGPALLFIHGMCGDADVWASQVERLSTRYTCITYDRRGHTRSGRGSEPESVPAHATDAAVLIETLGLRRPVVVGSSGGARIAVELARTRPGLLTGAVFSEPPILSLEPEAGQAFMAEIAAAVRPAADAGGPAAAVDAFFPLVCPGLWSQLDETAKDRYRTNGPMMLAEFAGQPYQFGRDDAATIPLPCLVLAGTDSHPALRAIAGTLARALPDTRFVELDGSGHVTYAERPDEFAGVVAAFAAEVTTGTIATA</sequence>
<dbReference type="GO" id="GO:0016787">
    <property type="term" value="F:hydrolase activity"/>
    <property type="evidence" value="ECO:0007669"/>
    <property type="project" value="UniProtKB-KW"/>
</dbReference>
<evidence type="ECO:0000313" key="3">
    <source>
        <dbReference type="EMBL" id="MTD54559.1"/>
    </source>
</evidence>
<dbReference type="PANTHER" id="PTHR43798">
    <property type="entry name" value="MONOACYLGLYCEROL LIPASE"/>
    <property type="match status" value="1"/>
</dbReference>
<accession>A0A6N7Z1A9</accession>
<comment type="caution">
    <text evidence="3">The sequence shown here is derived from an EMBL/GenBank/DDBJ whole genome shotgun (WGS) entry which is preliminary data.</text>
</comment>
<keyword evidence="4" id="KW-1185">Reference proteome</keyword>
<keyword evidence="1 3" id="KW-0378">Hydrolase</keyword>
<feature type="domain" description="AB hydrolase-1" evidence="2">
    <location>
        <begin position="22"/>
        <end position="253"/>
    </location>
</feature>
<organism evidence="3 4">
    <name type="scientific">Amycolatopsis pithecellobii</name>
    <dbReference type="NCBI Taxonomy" id="664692"/>
    <lineage>
        <taxon>Bacteria</taxon>
        <taxon>Bacillati</taxon>
        <taxon>Actinomycetota</taxon>
        <taxon>Actinomycetes</taxon>
        <taxon>Pseudonocardiales</taxon>
        <taxon>Pseudonocardiaceae</taxon>
        <taxon>Amycolatopsis</taxon>
    </lineage>
</organism>
<dbReference type="PANTHER" id="PTHR43798:SF31">
    <property type="entry name" value="AB HYDROLASE SUPERFAMILY PROTEIN YCLE"/>
    <property type="match status" value="1"/>
</dbReference>
<dbReference type="EMBL" id="WMBA01000013">
    <property type="protein sequence ID" value="MTD54559.1"/>
    <property type="molecule type" value="Genomic_DNA"/>
</dbReference>